<protein>
    <submittedName>
        <fullName evidence="1">Uncharacterized protein</fullName>
    </submittedName>
</protein>
<dbReference type="EMBL" id="ML178839">
    <property type="protein sequence ID" value="TFK98574.1"/>
    <property type="molecule type" value="Genomic_DNA"/>
</dbReference>
<evidence type="ECO:0000313" key="1">
    <source>
        <dbReference type="EMBL" id="TFK98574.1"/>
    </source>
</evidence>
<dbReference type="AlphaFoldDB" id="A0A5C3Q915"/>
<proteinExistence type="predicted"/>
<name>A0A5C3Q915_9AGAR</name>
<evidence type="ECO:0000313" key="2">
    <source>
        <dbReference type="Proteomes" id="UP000305067"/>
    </source>
</evidence>
<keyword evidence="2" id="KW-1185">Reference proteome</keyword>
<accession>A0A5C3Q915</accession>
<reference evidence="1 2" key="1">
    <citation type="journal article" date="2019" name="Nat. Ecol. Evol.">
        <title>Megaphylogeny resolves global patterns of mushroom evolution.</title>
        <authorList>
            <person name="Varga T."/>
            <person name="Krizsan K."/>
            <person name="Foldi C."/>
            <person name="Dima B."/>
            <person name="Sanchez-Garcia M."/>
            <person name="Sanchez-Ramirez S."/>
            <person name="Szollosi G.J."/>
            <person name="Szarkandi J.G."/>
            <person name="Papp V."/>
            <person name="Albert L."/>
            <person name="Andreopoulos W."/>
            <person name="Angelini C."/>
            <person name="Antonin V."/>
            <person name="Barry K.W."/>
            <person name="Bougher N.L."/>
            <person name="Buchanan P."/>
            <person name="Buyck B."/>
            <person name="Bense V."/>
            <person name="Catcheside P."/>
            <person name="Chovatia M."/>
            <person name="Cooper J."/>
            <person name="Damon W."/>
            <person name="Desjardin D."/>
            <person name="Finy P."/>
            <person name="Geml J."/>
            <person name="Haridas S."/>
            <person name="Hughes K."/>
            <person name="Justo A."/>
            <person name="Karasinski D."/>
            <person name="Kautmanova I."/>
            <person name="Kiss B."/>
            <person name="Kocsube S."/>
            <person name="Kotiranta H."/>
            <person name="LaButti K.M."/>
            <person name="Lechner B.E."/>
            <person name="Liimatainen K."/>
            <person name="Lipzen A."/>
            <person name="Lukacs Z."/>
            <person name="Mihaltcheva S."/>
            <person name="Morgado L.N."/>
            <person name="Niskanen T."/>
            <person name="Noordeloos M.E."/>
            <person name="Ohm R.A."/>
            <person name="Ortiz-Santana B."/>
            <person name="Ovrebo C."/>
            <person name="Racz N."/>
            <person name="Riley R."/>
            <person name="Savchenko A."/>
            <person name="Shiryaev A."/>
            <person name="Soop K."/>
            <person name="Spirin V."/>
            <person name="Szebenyi C."/>
            <person name="Tomsovsky M."/>
            <person name="Tulloss R.E."/>
            <person name="Uehling J."/>
            <person name="Grigoriev I.V."/>
            <person name="Vagvolgyi C."/>
            <person name="Papp T."/>
            <person name="Martin F.M."/>
            <person name="Miettinen O."/>
            <person name="Hibbett D.S."/>
            <person name="Nagy L.G."/>
        </authorList>
    </citation>
    <scope>NUCLEOTIDE SEQUENCE [LARGE SCALE GENOMIC DNA]</scope>
    <source>
        <strain evidence="1 2">CBS 309.79</strain>
    </source>
</reference>
<dbReference type="Proteomes" id="UP000305067">
    <property type="component" value="Unassembled WGS sequence"/>
</dbReference>
<organism evidence="1 2">
    <name type="scientific">Pterulicium gracile</name>
    <dbReference type="NCBI Taxonomy" id="1884261"/>
    <lineage>
        <taxon>Eukaryota</taxon>
        <taxon>Fungi</taxon>
        <taxon>Dikarya</taxon>
        <taxon>Basidiomycota</taxon>
        <taxon>Agaricomycotina</taxon>
        <taxon>Agaricomycetes</taxon>
        <taxon>Agaricomycetidae</taxon>
        <taxon>Agaricales</taxon>
        <taxon>Pleurotineae</taxon>
        <taxon>Pterulaceae</taxon>
        <taxon>Pterulicium</taxon>
    </lineage>
</organism>
<gene>
    <name evidence="1" type="ORF">BDV98DRAFT_595777</name>
</gene>
<sequence length="130" mass="15194">MFRAERLRVDLQYSIAGLRPYDLSLWFALLLRERLQSLWFWRRGSSQRWLFSATKPQLSAGQQYPHTQQQSPYMQAPSSLVTYGFPTFPIQPAPQASGWAWSGVFTVQRDASDNAYYSQSQSWAFYAQQR</sequence>